<protein>
    <submittedName>
        <fullName evidence="2">Uncharacterized protein</fullName>
    </submittedName>
</protein>
<evidence type="ECO:0000256" key="1">
    <source>
        <dbReference type="SAM" id="MobiDB-lite"/>
    </source>
</evidence>
<reference evidence="2 3" key="1">
    <citation type="submission" date="2020-02" db="EMBL/GenBank/DDBJ databases">
        <authorList>
            <person name="Ferguson B K."/>
        </authorList>
    </citation>
    <scope>NUCLEOTIDE SEQUENCE [LARGE SCALE GENOMIC DNA]</scope>
</reference>
<evidence type="ECO:0000313" key="2">
    <source>
        <dbReference type="EMBL" id="CAB0042841.1"/>
    </source>
</evidence>
<name>A0A6H5J254_9HYME</name>
<accession>A0A6H5J254</accession>
<evidence type="ECO:0000313" key="3">
    <source>
        <dbReference type="Proteomes" id="UP000479190"/>
    </source>
</evidence>
<organism evidence="2 3">
    <name type="scientific">Trichogramma brassicae</name>
    <dbReference type="NCBI Taxonomy" id="86971"/>
    <lineage>
        <taxon>Eukaryota</taxon>
        <taxon>Metazoa</taxon>
        <taxon>Ecdysozoa</taxon>
        <taxon>Arthropoda</taxon>
        <taxon>Hexapoda</taxon>
        <taxon>Insecta</taxon>
        <taxon>Pterygota</taxon>
        <taxon>Neoptera</taxon>
        <taxon>Endopterygota</taxon>
        <taxon>Hymenoptera</taxon>
        <taxon>Apocrita</taxon>
        <taxon>Proctotrupomorpha</taxon>
        <taxon>Chalcidoidea</taxon>
        <taxon>Trichogrammatidae</taxon>
        <taxon>Trichogramma</taxon>
    </lineage>
</organism>
<dbReference type="EMBL" id="CADCXV010001227">
    <property type="protein sequence ID" value="CAB0042841.1"/>
    <property type="molecule type" value="Genomic_DNA"/>
</dbReference>
<keyword evidence="3" id="KW-1185">Reference proteome</keyword>
<dbReference type="Proteomes" id="UP000479190">
    <property type="component" value="Unassembled WGS sequence"/>
</dbReference>
<sequence>MSRKRGAISEGQHDCVPKRSARLRGLQPALDPVHAPAASSTPGNQGANNVVQREVVDAVVGHGEIDDHPPVEQLTNGQPRPPIIVAAKPVSRSRLPVRVHFPAVNGASSVRHHGAVFSNAANGIACQPSFLGIPEDDAASARRLGVQHPSQSSRSPLGDAAALASSSPAVADFRRSIGSNAGLFEEEEELRQHLMTVRVPEEELQFSSSYSQVVAGQRAPNAVNSNVADNRELINAIVSTLNTVRDVSLSSSNSSLRDRMKFVDKLPSFSGDPREFPIFKRAVDLLFDIEGISDSEVMLKFQVLLSNILSVKDLPLPAQTISTELVKLCKLPRARVATEINTVALFFVLARRSIGDFCQSRLYPQANKVCTFN</sequence>
<dbReference type="AlphaFoldDB" id="A0A6H5J254"/>
<proteinExistence type="predicted"/>
<gene>
    <name evidence="2" type="ORF">TBRA_LOCUS14435</name>
</gene>
<feature type="region of interest" description="Disordered" evidence="1">
    <location>
        <begin position="142"/>
        <end position="161"/>
    </location>
</feature>